<comment type="catalytic activity">
    <reaction evidence="5">
        <text>a 2'-deoxyadenosine in DNA + S-adenosyl-L-methionine = an N(6)-methyl-2'-deoxyadenosine in DNA + S-adenosyl-L-homocysteine + H(+)</text>
        <dbReference type="Rhea" id="RHEA:15197"/>
        <dbReference type="Rhea" id="RHEA-COMP:12418"/>
        <dbReference type="Rhea" id="RHEA-COMP:12419"/>
        <dbReference type="ChEBI" id="CHEBI:15378"/>
        <dbReference type="ChEBI" id="CHEBI:57856"/>
        <dbReference type="ChEBI" id="CHEBI:59789"/>
        <dbReference type="ChEBI" id="CHEBI:90615"/>
        <dbReference type="ChEBI" id="CHEBI:90616"/>
        <dbReference type="EC" id="2.1.1.72"/>
    </reaction>
</comment>
<evidence type="ECO:0000256" key="3">
    <source>
        <dbReference type="ARBA" id="ARBA00022679"/>
    </source>
</evidence>
<keyword evidence="3" id="KW-0808">Transferase</keyword>
<dbReference type="EMBL" id="JABVCQ010000092">
    <property type="protein sequence ID" value="MBB1127441.1"/>
    <property type="molecule type" value="Genomic_DNA"/>
</dbReference>
<feature type="non-terminal residue" evidence="7">
    <location>
        <position position="255"/>
    </location>
</feature>
<evidence type="ECO:0000256" key="4">
    <source>
        <dbReference type="ARBA" id="ARBA00022691"/>
    </source>
</evidence>
<evidence type="ECO:0000256" key="1">
    <source>
        <dbReference type="ARBA" id="ARBA00011900"/>
    </source>
</evidence>
<accession>A0A839HFQ1</accession>
<dbReference type="Proteomes" id="UP000548632">
    <property type="component" value="Unassembled WGS sequence"/>
</dbReference>
<dbReference type="InterPro" id="IPR050953">
    <property type="entry name" value="N4_N6_ade-DNA_methylase"/>
</dbReference>
<dbReference type="GO" id="GO:0032259">
    <property type="term" value="P:methylation"/>
    <property type="evidence" value="ECO:0007669"/>
    <property type="project" value="UniProtKB-KW"/>
</dbReference>
<gene>
    <name evidence="7" type="ORF">HUK38_14655</name>
</gene>
<evidence type="ECO:0000313" key="8">
    <source>
        <dbReference type="Proteomes" id="UP000548632"/>
    </source>
</evidence>
<dbReference type="RefSeq" id="WP_182585052.1">
    <property type="nucleotide sequence ID" value="NZ_JABVCQ010000092.1"/>
</dbReference>
<dbReference type="GO" id="GO:0009007">
    <property type="term" value="F:site-specific DNA-methyltransferase (adenine-specific) activity"/>
    <property type="evidence" value="ECO:0007669"/>
    <property type="project" value="UniProtKB-EC"/>
</dbReference>
<feature type="non-terminal residue" evidence="7">
    <location>
        <position position="1"/>
    </location>
</feature>
<dbReference type="SUPFAM" id="SSF53335">
    <property type="entry name" value="S-adenosyl-L-methionine-dependent methyltransferases"/>
    <property type="match status" value="1"/>
</dbReference>
<keyword evidence="2 7" id="KW-0489">Methyltransferase</keyword>
<dbReference type="PANTHER" id="PTHR33841">
    <property type="entry name" value="DNA METHYLTRANSFERASE YEEA-RELATED"/>
    <property type="match status" value="1"/>
</dbReference>
<organism evidence="7 8">
    <name type="scientific">Thiospirillum jenense</name>
    <dbReference type="NCBI Taxonomy" id="1653858"/>
    <lineage>
        <taxon>Bacteria</taxon>
        <taxon>Pseudomonadati</taxon>
        <taxon>Pseudomonadota</taxon>
        <taxon>Gammaproteobacteria</taxon>
        <taxon>Chromatiales</taxon>
        <taxon>Chromatiaceae</taxon>
        <taxon>Thiospirillum</taxon>
    </lineage>
</organism>
<comment type="caution">
    <text evidence="7">The sequence shown here is derived from an EMBL/GenBank/DDBJ whole genome shotgun (WGS) entry which is preliminary data.</text>
</comment>
<reference evidence="7 8" key="1">
    <citation type="journal article" date="2020" name="Arch. Microbiol.">
        <title>The genome sequence of the giant phototrophic gammaproteobacterium Thiospirillum jenense gives insight into its physiological properties and phylogenetic relationships.</title>
        <authorList>
            <person name="Imhoff J.F."/>
            <person name="Meyer T.E."/>
            <person name="Kyndt J.A."/>
        </authorList>
    </citation>
    <scope>NUCLEOTIDE SEQUENCE [LARGE SCALE GENOMIC DNA]</scope>
    <source>
        <strain evidence="7 8">DSM 216</strain>
    </source>
</reference>
<keyword evidence="4" id="KW-0949">S-adenosyl-L-methionine</keyword>
<protein>
    <recommendedName>
        <fullName evidence="1">site-specific DNA-methyltransferase (adenine-specific)</fullName>
        <ecNumber evidence="1">2.1.1.72</ecNumber>
    </recommendedName>
</protein>
<feature type="domain" description="Type II methyltransferase M.TaqI-like" evidence="6">
    <location>
        <begin position="8"/>
        <end position="109"/>
    </location>
</feature>
<dbReference type="Gene3D" id="3.40.50.150">
    <property type="entry name" value="Vaccinia Virus protein VP39"/>
    <property type="match status" value="1"/>
</dbReference>
<dbReference type="AlphaFoldDB" id="A0A839HFQ1"/>
<proteinExistence type="predicted"/>
<evidence type="ECO:0000256" key="5">
    <source>
        <dbReference type="ARBA" id="ARBA00047942"/>
    </source>
</evidence>
<dbReference type="GO" id="GO:0003676">
    <property type="term" value="F:nucleic acid binding"/>
    <property type="evidence" value="ECO:0007669"/>
    <property type="project" value="InterPro"/>
</dbReference>
<evidence type="ECO:0000259" key="6">
    <source>
        <dbReference type="Pfam" id="PF07669"/>
    </source>
</evidence>
<evidence type="ECO:0000313" key="7">
    <source>
        <dbReference type="EMBL" id="MBB1127441.1"/>
    </source>
</evidence>
<dbReference type="GO" id="GO:0006304">
    <property type="term" value="P:DNA modification"/>
    <property type="evidence" value="ECO:0007669"/>
    <property type="project" value="InterPro"/>
</dbReference>
<dbReference type="InterPro" id="IPR029063">
    <property type="entry name" value="SAM-dependent_MTases_sf"/>
</dbReference>
<sequence length="255" mass="29255">RQNERRISVIIGNPPYNANQMNENDNNKNREYKAVDTRIRATYIAASTAQKTKLYDMYARFFRWASDRLKDDGIVALITNRSFIDSRTFDGFRQCVRNEFHEAWVIDLGGDWKKSGDTRASGGNVFGIGTGVAISFWIKKRSQQTKQSFGRIYYIAANQLVQSAADKLTWLDSHQLRDMAVEELIPDDRNQWLDLTNNDFESLLPLASKETKSAKTAGNERAVFKLYSLGILTARDEWLYGNDKATLIDRVTYLI</sequence>
<dbReference type="InterPro" id="IPR002052">
    <property type="entry name" value="DNA_methylase_N6_adenine_CS"/>
</dbReference>
<keyword evidence="8" id="KW-1185">Reference proteome</keyword>
<dbReference type="Pfam" id="PF07669">
    <property type="entry name" value="Eco57I"/>
    <property type="match status" value="1"/>
</dbReference>
<dbReference type="EC" id="2.1.1.72" evidence="1"/>
<dbReference type="PANTHER" id="PTHR33841:SF1">
    <property type="entry name" value="DNA METHYLTRANSFERASE A"/>
    <property type="match status" value="1"/>
</dbReference>
<evidence type="ECO:0000256" key="2">
    <source>
        <dbReference type="ARBA" id="ARBA00022603"/>
    </source>
</evidence>
<name>A0A839HFQ1_9GAMM</name>
<dbReference type="PROSITE" id="PS00092">
    <property type="entry name" value="N6_MTASE"/>
    <property type="match status" value="1"/>
</dbReference>
<dbReference type="InterPro" id="IPR011639">
    <property type="entry name" value="MethylTrfase_TaqI-like_dom"/>
</dbReference>